<dbReference type="InterPro" id="IPR001753">
    <property type="entry name" value="Enoyl-CoA_hydra/iso"/>
</dbReference>
<keyword evidence="11" id="KW-0511">Multifunctional enzyme</keyword>
<dbReference type="Proteomes" id="UP000295722">
    <property type="component" value="Unassembled WGS sequence"/>
</dbReference>
<dbReference type="SUPFAM" id="SSF51735">
    <property type="entry name" value="NAD(P)-binding Rossmann-fold domains"/>
    <property type="match status" value="1"/>
</dbReference>
<dbReference type="GO" id="GO:0003857">
    <property type="term" value="F:(3S)-3-hydroxyacyl-CoA dehydrogenase (NAD+) activity"/>
    <property type="evidence" value="ECO:0007669"/>
    <property type="project" value="UniProtKB-EC"/>
</dbReference>
<evidence type="ECO:0000256" key="10">
    <source>
        <dbReference type="ARBA" id="ARBA00023239"/>
    </source>
</evidence>
<dbReference type="UniPathway" id="UPA00659"/>
<evidence type="ECO:0000256" key="12">
    <source>
        <dbReference type="ARBA" id="ARBA00049556"/>
    </source>
</evidence>
<dbReference type="Pfam" id="PF02737">
    <property type="entry name" value="3HCDH_N"/>
    <property type="match status" value="1"/>
</dbReference>
<sequence length="712" mass="77054">MPLQSAAPVHAKVRLERYGELAVAVIDNQPVNALSRDVIVDLDRAITSFEADRSLRALILMAEGRTFVAGGDIGAFDEPGFSTEPFNRVLERIEALERPVVAALHGTVLGGGLELALACHWRVATEGVQLGFPEVKIGLIPGSTGTQRLPRLIGVEKALEMISSGRSIDSRVALREGLVDVVTGASLKDSAFAFVRDLLARGARVPRLSQLPVRFDAVPDGLFATALARARKERAAYPAAVAAVEAVLASSLPYPDGVEVEARLFEALRHSRQSRALRHLFFARREAPRIPGLPRDVEPREIRSVGVIGAGTMGRGIAVNFLNAGMPTVLIETSQAALDLAFERIGELYLASVAKGKLTQAQMQQRMQLLSGSTSYTALTGCDLVIEAVYEDMALKKQVCAHLGAVCAPGVIIATNTSTLDVDALAKASGRESDFIGMHFFSPAHVMKLLEVIRGAQTSAQVLATSMQLARRIGKTAVVSGVCYGFIGNRMAEVYMREAEFLMMEGASPAQVDAAVEELGMSMGPCRMLDMAGIDVGAKTVIECGLVGGLPPDAGYRALVRRLFELGRYGQKTGAGYYRYEGRTPLPDPQTQRIARELAIEHNIPQRTDIGSQEIVERLLYPMINEAARILEEGIAYRPGDIDVVWTAGYGFPDHQGGLLFYADEIGIRTVVARLEAYARKLGNRFGYWTPANLLVQLASSGNRITEWRRSS</sequence>
<keyword evidence="5" id="KW-0560">Oxidoreductase</keyword>
<dbReference type="InterPro" id="IPR006108">
    <property type="entry name" value="3HC_DH_C"/>
</dbReference>
<evidence type="ECO:0000256" key="11">
    <source>
        <dbReference type="ARBA" id="ARBA00023268"/>
    </source>
</evidence>
<keyword evidence="3" id="KW-0276">Fatty acid metabolism</keyword>
<dbReference type="PANTHER" id="PTHR23309">
    <property type="entry name" value="3-HYDROXYACYL-COA DEHYROGENASE"/>
    <property type="match status" value="1"/>
</dbReference>
<dbReference type="AlphaFoldDB" id="A0A4R5M245"/>
<dbReference type="GO" id="GO:0016853">
    <property type="term" value="F:isomerase activity"/>
    <property type="evidence" value="ECO:0007669"/>
    <property type="project" value="UniProtKB-KW"/>
</dbReference>
<dbReference type="InterPro" id="IPR036291">
    <property type="entry name" value="NAD(P)-bd_dom_sf"/>
</dbReference>
<feature type="domain" description="3-hydroxyacyl-CoA dehydrogenase C-terminal" evidence="13">
    <location>
        <begin position="485"/>
        <end position="580"/>
    </location>
</feature>
<comment type="caution">
    <text evidence="15">The sequence shown here is derived from an EMBL/GenBank/DDBJ whole genome shotgun (WGS) entry which is preliminary data.</text>
</comment>
<dbReference type="CDD" id="cd06558">
    <property type="entry name" value="crotonase-like"/>
    <property type="match status" value="1"/>
</dbReference>
<dbReference type="Gene3D" id="3.40.50.720">
    <property type="entry name" value="NAD(P)-binding Rossmann-like Domain"/>
    <property type="match status" value="1"/>
</dbReference>
<keyword evidence="9" id="KW-0413">Isomerase</keyword>
<evidence type="ECO:0000256" key="7">
    <source>
        <dbReference type="ARBA" id="ARBA00023098"/>
    </source>
</evidence>
<dbReference type="Gene3D" id="1.10.1040.50">
    <property type="match status" value="1"/>
</dbReference>
<dbReference type="EMBL" id="SMRP01000024">
    <property type="protein sequence ID" value="TDG19164.1"/>
    <property type="molecule type" value="Genomic_DNA"/>
</dbReference>
<evidence type="ECO:0000313" key="16">
    <source>
        <dbReference type="Proteomes" id="UP000295722"/>
    </source>
</evidence>
<accession>A0A4R5M245</accession>
<reference evidence="15 16" key="1">
    <citation type="submission" date="2019-03" db="EMBL/GenBank/DDBJ databases">
        <title>Paraburkholderia sp. 4M-K11, isolated from subtropical forest soil.</title>
        <authorList>
            <person name="Gao Z.-H."/>
            <person name="Qiu L.-H."/>
        </authorList>
    </citation>
    <scope>NUCLEOTIDE SEQUENCE [LARGE SCALE GENOMIC DNA]</scope>
    <source>
        <strain evidence="15 16">4M-K11</strain>
    </source>
</reference>
<dbReference type="InterPro" id="IPR029045">
    <property type="entry name" value="ClpP/crotonase-like_dom_sf"/>
</dbReference>
<evidence type="ECO:0000256" key="1">
    <source>
        <dbReference type="ARBA" id="ARBA00004275"/>
    </source>
</evidence>
<dbReference type="OrthoDB" id="5287258at2"/>
<dbReference type="Pfam" id="PF00378">
    <property type="entry name" value="ECH_1"/>
    <property type="match status" value="1"/>
</dbReference>
<evidence type="ECO:0000256" key="6">
    <source>
        <dbReference type="ARBA" id="ARBA00023027"/>
    </source>
</evidence>
<comment type="catalytic activity">
    <reaction evidence="12">
        <text>a (3S)-3-hydroxyacyl-CoA + NAD(+) = a 3-oxoacyl-CoA + NADH + H(+)</text>
        <dbReference type="Rhea" id="RHEA:22432"/>
        <dbReference type="ChEBI" id="CHEBI:15378"/>
        <dbReference type="ChEBI" id="CHEBI:57318"/>
        <dbReference type="ChEBI" id="CHEBI:57540"/>
        <dbReference type="ChEBI" id="CHEBI:57945"/>
        <dbReference type="ChEBI" id="CHEBI:90726"/>
        <dbReference type="EC" id="1.1.1.35"/>
    </reaction>
</comment>
<evidence type="ECO:0000256" key="9">
    <source>
        <dbReference type="ARBA" id="ARBA00023235"/>
    </source>
</evidence>
<keyword evidence="16" id="KW-1185">Reference proteome</keyword>
<evidence type="ECO:0000256" key="4">
    <source>
        <dbReference type="ARBA" id="ARBA00022963"/>
    </source>
</evidence>
<dbReference type="SUPFAM" id="SSF52096">
    <property type="entry name" value="ClpP/crotonase"/>
    <property type="match status" value="1"/>
</dbReference>
<gene>
    <name evidence="15" type="ORF">EYW47_31740</name>
</gene>
<dbReference type="SUPFAM" id="SSF48179">
    <property type="entry name" value="6-phosphogluconate dehydrogenase C-terminal domain-like"/>
    <property type="match status" value="2"/>
</dbReference>
<evidence type="ECO:0000256" key="5">
    <source>
        <dbReference type="ARBA" id="ARBA00023002"/>
    </source>
</evidence>
<dbReference type="InterPro" id="IPR008927">
    <property type="entry name" value="6-PGluconate_DH-like_C_sf"/>
</dbReference>
<comment type="subcellular location">
    <subcellularLocation>
        <location evidence="1">Peroxisome</location>
    </subcellularLocation>
</comment>
<keyword evidence="6" id="KW-0520">NAD</keyword>
<evidence type="ECO:0000259" key="13">
    <source>
        <dbReference type="Pfam" id="PF00725"/>
    </source>
</evidence>
<protein>
    <submittedName>
        <fullName evidence="15">Enoyl-CoA hydratase</fullName>
    </submittedName>
</protein>
<dbReference type="Gene3D" id="3.90.226.10">
    <property type="entry name" value="2-enoyl-CoA Hydratase, Chain A, domain 1"/>
    <property type="match status" value="1"/>
</dbReference>
<feature type="domain" description="3-hydroxyacyl-CoA dehydrogenase NAD binding" evidence="14">
    <location>
        <begin position="305"/>
        <end position="480"/>
    </location>
</feature>
<dbReference type="GO" id="GO:0070403">
    <property type="term" value="F:NAD+ binding"/>
    <property type="evidence" value="ECO:0007669"/>
    <property type="project" value="InterPro"/>
</dbReference>
<dbReference type="Pfam" id="PF00725">
    <property type="entry name" value="3HCDH"/>
    <property type="match status" value="2"/>
</dbReference>
<keyword evidence="4" id="KW-0442">Lipid degradation</keyword>
<evidence type="ECO:0000256" key="3">
    <source>
        <dbReference type="ARBA" id="ARBA00022832"/>
    </source>
</evidence>
<keyword evidence="10" id="KW-0456">Lyase</keyword>
<dbReference type="FunFam" id="3.40.50.720:FF:000009">
    <property type="entry name" value="Fatty oxidation complex, alpha subunit"/>
    <property type="match status" value="1"/>
</dbReference>
<keyword evidence="8" id="KW-0576">Peroxisome</keyword>
<evidence type="ECO:0000256" key="8">
    <source>
        <dbReference type="ARBA" id="ARBA00023140"/>
    </source>
</evidence>
<dbReference type="GO" id="GO:0006635">
    <property type="term" value="P:fatty acid beta-oxidation"/>
    <property type="evidence" value="ECO:0007669"/>
    <property type="project" value="UniProtKB-UniPathway"/>
</dbReference>
<evidence type="ECO:0000313" key="15">
    <source>
        <dbReference type="EMBL" id="TDG19164.1"/>
    </source>
</evidence>
<evidence type="ECO:0000259" key="14">
    <source>
        <dbReference type="Pfam" id="PF02737"/>
    </source>
</evidence>
<evidence type="ECO:0000256" key="2">
    <source>
        <dbReference type="ARBA" id="ARBA00005005"/>
    </source>
</evidence>
<keyword evidence="7" id="KW-0443">Lipid metabolism</keyword>
<proteinExistence type="predicted"/>
<dbReference type="InterPro" id="IPR006176">
    <property type="entry name" value="3-OHacyl-CoA_DH_NAD-bd"/>
</dbReference>
<dbReference type="FunFam" id="1.10.1040.50:FF:000006">
    <property type="entry name" value="Peroxisomal bifunctional enzyme"/>
    <property type="match status" value="1"/>
</dbReference>
<name>A0A4R5M245_9BURK</name>
<comment type="pathway">
    <text evidence="2">Lipid metabolism; fatty acid beta-oxidation.</text>
</comment>
<dbReference type="GO" id="GO:0004300">
    <property type="term" value="F:enoyl-CoA hydratase activity"/>
    <property type="evidence" value="ECO:0007669"/>
    <property type="project" value="UniProtKB-ARBA"/>
</dbReference>
<organism evidence="15 16">
    <name type="scientific">Paraburkholderia silviterrae</name>
    <dbReference type="NCBI Taxonomy" id="2528715"/>
    <lineage>
        <taxon>Bacteria</taxon>
        <taxon>Pseudomonadati</taxon>
        <taxon>Pseudomonadota</taxon>
        <taxon>Betaproteobacteria</taxon>
        <taxon>Burkholderiales</taxon>
        <taxon>Burkholderiaceae</taxon>
        <taxon>Paraburkholderia</taxon>
    </lineage>
</organism>
<feature type="domain" description="3-hydroxyacyl-CoA dehydrogenase C-terminal" evidence="13">
    <location>
        <begin position="615"/>
        <end position="702"/>
    </location>
</feature>